<gene>
    <name evidence="2" type="ORF">D7M11_32355</name>
</gene>
<proteinExistence type="predicted"/>
<keyword evidence="1" id="KW-0472">Membrane</keyword>
<reference evidence="2 3" key="1">
    <citation type="journal article" date="2007" name="Int. J. Syst. Evol. Microbiol.">
        <title>Paenibacillus ginsengarvi sp. nov., isolated from soil from ginseng cultivation.</title>
        <authorList>
            <person name="Yoon M.H."/>
            <person name="Ten L.N."/>
            <person name="Im W.T."/>
        </authorList>
    </citation>
    <scope>NUCLEOTIDE SEQUENCE [LARGE SCALE GENOMIC DNA]</scope>
    <source>
        <strain evidence="2 3">KCTC 13059</strain>
    </source>
</reference>
<dbReference type="Pfam" id="PF04286">
    <property type="entry name" value="DUF445"/>
    <property type="match status" value="1"/>
</dbReference>
<name>A0A3B0AZI7_9BACL</name>
<dbReference type="EMBL" id="RBAH01000037">
    <property type="protein sequence ID" value="RKN65456.1"/>
    <property type="molecule type" value="Genomic_DNA"/>
</dbReference>
<dbReference type="Proteomes" id="UP000282311">
    <property type="component" value="Unassembled WGS sequence"/>
</dbReference>
<comment type="caution">
    <text evidence="2">The sequence shown here is derived from an EMBL/GenBank/DDBJ whole genome shotgun (WGS) entry which is preliminary data.</text>
</comment>
<evidence type="ECO:0000313" key="2">
    <source>
        <dbReference type="EMBL" id="RKN65456.1"/>
    </source>
</evidence>
<protein>
    <submittedName>
        <fullName evidence="2">DUF445 domain-containing protein</fullName>
    </submittedName>
</protein>
<keyword evidence="3" id="KW-1185">Reference proteome</keyword>
<feature type="transmembrane region" description="Helical" evidence="1">
    <location>
        <begin position="395"/>
        <end position="418"/>
    </location>
</feature>
<evidence type="ECO:0000313" key="3">
    <source>
        <dbReference type="Proteomes" id="UP000282311"/>
    </source>
</evidence>
<dbReference type="GO" id="GO:0005886">
    <property type="term" value="C:plasma membrane"/>
    <property type="evidence" value="ECO:0007669"/>
    <property type="project" value="TreeGrafter"/>
</dbReference>
<dbReference type="PANTHER" id="PTHR38442:SF1">
    <property type="entry name" value="INNER MEMBRANE PROTEIN"/>
    <property type="match status" value="1"/>
</dbReference>
<keyword evidence="1" id="KW-0812">Transmembrane</keyword>
<sequence length="419" mass="46947">MFYMKRNTRYMATVSLGVMAAGFLVTLPFDSIPWVRFVRSGFEAGLVGGLADWFAVTALFRHPLGLPIPHTAILPNNRDKVTKALVSTVQNELLSKESIRDKIKQFAIVTKLLDGAESHLRTESGAKAIVDISDYVVRSLPWEQLAPVLEREIRRRLDDVDLSNLASGLAQYGFAQNWDGKALDFVLDFAEDYINRESTVRQMGAMASAAIGNIQAGGLMSFALNAFAGFMSEERLGETIRGLLQAQIWELRSEHSRTRIGITETLRDKLGALLERPETKAALDAWKGDMTERMRLPETLGAFLEQTRDRLLAYIHTEDYPTRIALPIIQQAIGRLRSDEQKIEQIETFVQIKLAEWIEHNHHKIGGLIEENINKYDNETLIALIEDKIGSDLQWIRVNGAICGFMIGIVLAGIRLVAG</sequence>
<dbReference type="PANTHER" id="PTHR38442">
    <property type="entry name" value="INNER MEMBRANE PROTEIN-RELATED"/>
    <property type="match status" value="1"/>
</dbReference>
<dbReference type="InterPro" id="IPR007383">
    <property type="entry name" value="DUF445"/>
</dbReference>
<organism evidence="2 3">
    <name type="scientific">Paenibacillus ginsengarvi</name>
    <dbReference type="NCBI Taxonomy" id="400777"/>
    <lineage>
        <taxon>Bacteria</taxon>
        <taxon>Bacillati</taxon>
        <taxon>Bacillota</taxon>
        <taxon>Bacilli</taxon>
        <taxon>Bacillales</taxon>
        <taxon>Paenibacillaceae</taxon>
        <taxon>Paenibacillus</taxon>
    </lineage>
</organism>
<keyword evidence="1" id="KW-1133">Transmembrane helix</keyword>
<evidence type="ECO:0000256" key="1">
    <source>
        <dbReference type="SAM" id="Phobius"/>
    </source>
</evidence>
<accession>A0A3B0AZI7</accession>
<dbReference type="AlphaFoldDB" id="A0A3B0AZI7"/>